<proteinExistence type="predicted"/>
<organism evidence="1 2">
    <name type="scientific">Paraburkholderia acidicola</name>
    <dbReference type="NCBI Taxonomy" id="1912599"/>
    <lineage>
        <taxon>Bacteria</taxon>
        <taxon>Pseudomonadati</taxon>
        <taxon>Pseudomonadota</taxon>
        <taxon>Betaproteobacteria</taxon>
        <taxon>Burkholderiales</taxon>
        <taxon>Burkholderiaceae</taxon>
        <taxon>Paraburkholderia</taxon>
    </lineage>
</organism>
<comment type="caution">
    <text evidence="1">The sequence shown here is derived from an EMBL/GenBank/DDBJ whole genome shotgun (WGS) entry which is preliminary data.</text>
</comment>
<evidence type="ECO:0000313" key="1">
    <source>
        <dbReference type="EMBL" id="PCE21787.1"/>
    </source>
</evidence>
<dbReference type="EMBL" id="MTZV01000006">
    <property type="protein sequence ID" value="PCE21787.1"/>
    <property type="molecule type" value="Genomic_DNA"/>
</dbReference>
<dbReference type="Proteomes" id="UP000218022">
    <property type="component" value="Unassembled WGS sequence"/>
</dbReference>
<accession>A0A2A4EMC7</accession>
<sequence>MNTMKKHLRTGTRSALAAGRRAHRARRLVLAASFADADRANAAHARQEALLDEALAETFPASDPISPSYIG</sequence>
<evidence type="ECO:0000313" key="2">
    <source>
        <dbReference type="Proteomes" id="UP000218022"/>
    </source>
</evidence>
<protein>
    <submittedName>
        <fullName evidence="1">Uncharacterized protein</fullName>
    </submittedName>
</protein>
<name>A0A2A4EMC7_9BURK</name>
<dbReference type="AlphaFoldDB" id="A0A2A4EMC7"/>
<reference evidence="1 2" key="1">
    <citation type="submission" date="2017-01" db="EMBL/GenBank/DDBJ databases">
        <title>Whole-Genome Shotgun Sequencing of Two beta-Proteobacterial Species in Search of the Bulgecin Biosynthetic Cluster.</title>
        <authorList>
            <person name="Horsman M.E."/>
            <person name="Marous D.R."/>
            <person name="Li R."/>
            <person name="Oliver R.A."/>
            <person name="Byun B."/>
            <person name="Emrich S.J."/>
            <person name="Boggess B."/>
            <person name="Townsend C.A."/>
            <person name="Mobashery S."/>
        </authorList>
    </citation>
    <scope>NUCLEOTIDE SEQUENCE [LARGE SCALE GENOMIC DNA]</scope>
    <source>
        <strain evidence="1 2">ATCC 31363</strain>
    </source>
</reference>
<gene>
    <name evidence="1" type="ORF">BWP39_19125</name>
</gene>